<feature type="domain" description="Strictosidine synthase conserved region" evidence="6">
    <location>
        <begin position="149"/>
        <end position="236"/>
    </location>
</feature>
<dbReference type="InterPro" id="IPR018119">
    <property type="entry name" value="Strictosidine_synth_cons-reg"/>
</dbReference>
<comment type="similarity">
    <text evidence="2">Belongs to the strictosidine synthase family.</text>
</comment>
<dbReference type="EC" id="4.3.3.2" evidence="7"/>
<dbReference type="AlphaFoldDB" id="B7SFV7"/>
<evidence type="ECO:0000313" key="7">
    <source>
        <dbReference type="EMBL" id="ABZ79473.1"/>
    </source>
</evidence>
<evidence type="ECO:0000256" key="5">
    <source>
        <dbReference type="SAM" id="SignalP"/>
    </source>
</evidence>
<dbReference type="Pfam" id="PF20067">
    <property type="entry name" value="SSL_N"/>
    <property type="match status" value="1"/>
</dbReference>
<keyword evidence="3" id="KW-0926">Vacuole</keyword>
<reference evidence="7" key="1">
    <citation type="submission" date="2007-11" db="EMBL/GenBank/DDBJ databases">
        <authorList>
            <person name="Ounaroon A."/>
            <person name="De-Eknamkul W."/>
        </authorList>
    </citation>
    <scope>NUCLEOTIDE SEQUENCE</scope>
</reference>
<evidence type="ECO:0000256" key="3">
    <source>
        <dbReference type="ARBA" id="ARBA00022554"/>
    </source>
</evidence>
<dbReference type="PANTHER" id="PTHR10426">
    <property type="entry name" value="STRICTOSIDINE SYNTHASE-RELATED"/>
    <property type="match status" value="1"/>
</dbReference>
<dbReference type="SUPFAM" id="SSF63829">
    <property type="entry name" value="Calcium-dependent phosphotriesterase"/>
    <property type="match status" value="1"/>
</dbReference>
<evidence type="ECO:0000259" key="6">
    <source>
        <dbReference type="Pfam" id="PF03088"/>
    </source>
</evidence>
<comment type="subcellular location">
    <subcellularLocation>
        <location evidence="1">Vacuole</location>
    </subcellularLocation>
</comment>
<dbReference type="PANTHER" id="PTHR10426:SF136">
    <property type="entry name" value="PROTEIN STRICTOSIDINE SYNTHASE-LIKE 9-LIKE"/>
    <property type="match status" value="1"/>
</dbReference>
<proteinExistence type="evidence at transcript level"/>
<evidence type="ECO:0000256" key="4">
    <source>
        <dbReference type="ARBA" id="ARBA00023180"/>
    </source>
</evidence>
<evidence type="ECO:0000256" key="2">
    <source>
        <dbReference type="ARBA" id="ARBA00009191"/>
    </source>
</evidence>
<feature type="signal peptide" evidence="5">
    <location>
        <begin position="1"/>
        <end position="26"/>
    </location>
</feature>
<dbReference type="GO" id="GO:0016829">
    <property type="term" value="F:lyase activity"/>
    <property type="evidence" value="ECO:0007669"/>
    <property type="project" value="UniProtKB-KW"/>
</dbReference>
<keyword evidence="7" id="KW-0456">Lyase</keyword>
<gene>
    <name evidence="7" type="primary">Str</name>
</gene>
<name>B7SFV7_9GENT</name>
<keyword evidence="5" id="KW-0732">Signal</keyword>
<dbReference type="InterPro" id="IPR011042">
    <property type="entry name" value="6-blade_b-propeller_TolB-like"/>
</dbReference>
<feature type="chain" id="PRO_5002863337" evidence="5">
    <location>
        <begin position="27"/>
        <end position="352"/>
    </location>
</feature>
<dbReference type="GO" id="GO:0016787">
    <property type="term" value="F:hydrolase activity"/>
    <property type="evidence" value="ECO:0007669"/>
    <property type="project" value="TreeGrafter"/>
</dbReference>
<dbReference type="SMR" id="B7SFV7"/>
<protein>
    <submittedName>
        <fullName evidence="7">Strictosidine synthase</fullName>
        <ecNumber evidence="7">4.3.3.2</ecNumber>
    </submittedName>
</protein>
<dbReference type="Gene3D" id="2.120.10.30">
    <property type="entry name" value="TolB, C-terminal domain"/>
    <property type="match status" value="1"/>
</dbReference>
<evidence type="ECO:0000256" key="1">
    <source>
        <dbReference type="ARBA" id="ARBA00004116"/>
    </source>
</evidence>
<keyword evidence="4" id="KW-0325">Glycoprotein</keyword>
<dbReference type="Pfam" id="PF03088">
    <property type="entry name" value="Str_synth"/>
    <property type="match status" value="1"/>
</dbReference>
<dbReference type="EMBL" id="EU288197">
    <property type="protein sequence ID" value="ABZ79473.1"/>
    <property type="molecule type" value="mRNA"/>
</dbReference>
<dbReference type="GO" id="GO:0005773">
    <property type="term" value="C:vacuole"/>
    <property type="evidence" value="ECO:0007669"/>
    <property type="project" value="UniProtKB-SubCell"/>
</dbReference>
<dbReference type="GO" id="GO:0012505">
    <property type="term" value="C:endomembrane system"/>
    <property type="evidence" value="ECO:0007669"/>
    <property type="project" value="TreeGrafter"/>
</dbReference>
<accession>B7SFV7</accession>
<sequence length="352" mass="38752">MNTSESMVALTIFFALFLSPLSVVLSSAEFFQFLKSPYGPNAFAFNSAGELYAAVEDGRIVKYKGSSNHGFSTHAVASPFWNRKVCENYTELQLKPFCGRTYDLGFHYETQQLYIADCYYGLGVVGPEGGRATQVARSADGVDFKWLYALAVDQQTGFVYLTDVSIKYDDRGVQDILRINDTTGRLIKYDPSTNEARVLMNGLNVPGGTEVSKDGSFLVVAEFLSHRILKYWLKGPKANTSEVLLKVRGPGNIKRTKAGEFWVASSDNNGITVTPRAIKFDDFGNILQVVPVPPPYKGEHFEQAQEHNGSLYIGTLFHDFVGILHNYEGSSDPKENNVDGVDGSLNGVASSV</sequence>
<organism evidence="7">
    <name type="scientific">Mitragyna speciosa</name>
    <dbReference type="NCBI Taxonomy" id="170351"/>
    <lineage>
        <taxon>Eukaryota</taxon>
        <taxon>Viridiplantae</taxon>
        <taxon>Streptophyta</taxon>
        <taxon>Embryophyta</taxon>
        <taxon>Tracheophyta</taxon>
        <taxon>Spermatophyta</taxon>
        <taxon>Magnoliopsida</taxon>
        <taxon>eudicotyledons</taxon>
        <taxon>Gunneridae</taxon>
        <taxon>Pentapetalae</taxon>
        <taxon>asterids</taxon>
        <taxon>lamiids</taxon>
        <taxon>Gentianales</taxon>
        <taxon>Rubiaceae</taxon>
        <taxon>Cinchonoideae</taxon>
        <taxon>Naucleeae</taxon>
        <taxon>Mitragyna</taxon>
    </lineage>
</organism>